<evidence type="ECO:0000313" key="2">
    <source>
        <dbReference type="EMBL" id="QHT80445.1"/>
    </source>
</evidence>
<accession>A0A6C0HJW7</accession>
<proteinExistence type="predicted"/>
<protein>
    <submittedName>
        <fullName evidence="2">Uncharacterized protein</fullName>
    </submittedName>
</protein>
<reference evidence="2" key="1">
    <citation type="journal article" date="2020" name="Nature">
        <title>Giant virus diversity and host interactions through global metagenomics.</title>
        <authorList>
            <person name="Schulz F."/>
            <person name="Roux S."/>
            <person name="Paez-Espino D."/>
            <person name="Jungbluth S."/>
            <person name="Walsh D.A."/>
            <person name="Denef V.J."/>
            <person name="McMahon K.D."/>
            <person name="Konstantinidis K.T."/>
            <person name="Eloe-Fadrosh E.A."/>
            <person name="Kyrpides N.C."/>
            <person name="Woyke T."/>
        </authorList>
    </citation>
    <scope>NUCLEOTIDE SEQUENCE</scope>
    <source>
        <strain evidence="2">GVMAG-M-3300023184-120</strain>
    </source>
</reference>
<dbReference type="GO" id="GO:0009055">
    <property type="term" value="F:electron transfer activity"/>
    <property type="evidence" value="ECO:0007669"/>
    <property type="project" value="InterPro"/>
</dbReference>
<dbReference type="SUPFAM" id="SSF81452">
    <property type="entry name" value="Cytochrome c oxidase subunit III-like"/>
    <property type="match status" value="1"/>
</dbReference>
<keyword evidence="1" id="KW-0812">Transmembrane</keyword>
<dbReference type="GO" id="GO:0016020">
    <property type="term" value="C:membrane"/>
    <property type="evidence" value="ECO:0007669"/>
    <property type="project" value="InterPro"/>
</dbReference>
<feature type="transmembrane region" description="Helical" evidence="1">
    <location>
        <begin position="72"/>
        <end position="91"/>
    </location>
</feature>
<feature type="transmembrane region" description="Helical" evidence="1">
    <location>
        <begin position="12"/>
        <end position="35"/>
    </location>
</feature>
<name>A0A6C0HJW7_9ZZZZ</name>
<evidence type="ECO:0000256" key="1">
    <source>
        <dbReference type="SAM" id="Phobius"/>
    </source>
</evidence>
<dbReference type="InterPro" id="IPR035973">
    <property type="entry name" value="Cyt_c_oxidase_su3-like_sf"/>
</dbReference>
<keyword evidence="1" id="KW-0472">Membrane</keyword>
<organism evidence="2">
    <name type="scientific">viral metagenome</name>
    <dbReference type="NCBI Taxonomy" id="1070528"/>
    <lineage>
        <taxon>unclassified sequences</taxon>
        <taxon>metagenomes</taxon>
        <taxon>organismal metagenomes</taxon>
    </lineage>
</organism>
<dbReference type="AlphaFoldDB" id="A0A6C0HJW7"/>
<keyword evidence="1" id="KW-1133">Transmembrane helix</keyword>
<feature type="transmembrane region" description="Helical" evidence="1">
    <location>
        <begin position="97"/>
        <end position="118"/>
    </location>
</feature>
<dbReference type="EMBL" id="MN739969">
    <property type="protein sequence ID" value="QHT80445.1"/>
    <property type="molecule type" value="Genomic_DNA"/>
</dbReference>
<sequence length="122" mass="14064">MDKIRRIIENYGLYVIFGGFALIGLVPVPFLSNVYTSIFIRELRPTAKRFLGCFLVLQGCVRYNYTAHKNDRLVMTSFLIDALLFANEFLIMKNIEFYTGLFLIGTSLFMATCCYVFGEELQ</sequence>